<sequence length="330" mass="35762">MHSDAQYCHRGPSFAAVARWANGEPRHLELLITVNLSFTAAVMELYEEAFKLQEMIESDMRAEMSPSGGDLRCGMVDDSLDPFDPPSVWSTGISLISELDGLEGLLVDPQTGLPSHHRSSTGSGTLQLNVTLAAVTTAATTAPTMQTTSSTTSLDQLNVQPMSSPSSPDDDAGMVTSLQDMAAADDALAPGSYPKPAYSYSCLIAMALRNSSTGSLPVNEIYSFMTENFPYFRTAPSGWKNSVRHNLSLNKCFEKIEKPGAQQRKGCLWTLNPARAAKMHDELLKWSRKDPAAIRRSMANPDRLELLERGQSLSALTAPGDSTLNNDEEG</sequence>
<organism evidence="1 2">
    <name type="scientific">Dermacentor silvarum</name>
    <name type="common">Tick</name>
    <dbReference type="NCBI Taxonomy" id="543639"/>
    <lineage>
        <taxon>Eukaryota</taxon>
        <taxon>Metazoa</taxon>
        <taxon>Ecdysozoa</taxon>
        <taxon>Arthropoda</taxon>
        <taxon>Chelicerata</taxon>
        <taxon>Arachnida</taxon>
        <taxon>Acari</taxon>
        <taxon>Parasitiformes</taxon>
        <taxon>Ixodida</taxon>
        <taxon>Ixodoidea</taxon>
        <taxon>Ixodidae</taxon>
        <taxon>Rhipicephalinae</taxon>
        <taxon>Dermacentor</taxon>
    </lineage>
</organism>
<evidence type="ECO:0000313" key="1">
    <source>
        <dbReference type="EMBL" id="KAH7971061.1"/>
    </source>
</evidence>
<dbReference type="Proteomes" id="UP000821865">
    <property type="component" value="Chromosome 11"/>
</dbReference>
<comment type="caution">
    <text evidence="1">The sequence shown here is derived from an EMBL/GenBank/DDBJ whole genome shotgun (WGS) entry which is preliminary data.</text>
</comment>
<protein>
    <submittedName>
        <fullName evidence="1">Uncharacterized protein</fullName>
    </submittedName>
</protein>
<gene>
    <name evidence="1" type="ORF">HPB49_018470</name>
</gene>
<name>A0ACB8DKC5_DERSI</name>
<keyword evidence="2" id="KW-1185">Reference proteome</keyword>
<accession>A0ACB8DKC5</accession>
<dbReference type="EMBL" id="CM023480">
    <property type="protein sequence ID" value="KAH7971061.1"/>
    <property type="molecule type" value="Genomic_DNA"/>
</dbReference>
<proteinExistence type="predicted"/>
<reference evidence="1" key="1">
    <citation type="submission" date="2020-05" db="EMBL/GenBank/DDBJ databases">
        <title>Large-scale comparative analyses of tick genomes elucidate their genetic diversity and vector capacities.</title>
        <authorList>
            <person name="Jia N."/>
            <person name="Wang J."/>
            <person name="Shi W."/>
            <person name="Du L."/>
            <person name="Sun Y."/>
            <person name="Zhan W."/>
            <person name="Jiang J."/>
            <person name="Wang Q."/>
            <person name="Zhang B."/>
            <person name="Ji P."/>
            <person name="Sakyi L.B."/>
            <person name="Cui X."/>
            <person name="Yuan T."/>
            <person name="Jiang B."/>
            <person name="Yang W."/>
            <person name="Lam T.T.-Y."/>
            <person name="Chang Q."/>
            <person name="Ding S."/>
            <person name="Wang X."/>
            <person name="Zhu J."/>
            <person name="Ruan X."/>
            <person name="Zhao L."/>
            <person name="Wei J."/>
            <person name="Que T."/>
            <person name="Du C."/>
            <person name="Cheng J."/>
            <person name="Dai P."/>
            <person name="Han X."/>
            <person name="Huang E."/>
            <person name="Gao Y."/>
            <person name="Liu J."/>
            <person name="Shao H."/>
            <person name="Ye R."/>
            <person name="Li L."/>
            <person name="Wei W."/>
            <person name="Wang X."/>
            <person name="Wang C."/>
            <person name="Yang T."/>
            <person name="Huo Q."/>
            <person name="Li W."/>
            <person name="Guo W."/>
            <person name="Chen H."/>
            <person name="Zhou L."/>
            <person name="Ni X."/>
            <person name="Tian J."/>
            <person name="Zhou Y."/>
            <person name="Sheng Y."/>
            <person name="Liu T."/>
            <person name="Pan Y."/>
            <person name="Xia L."/>
            <person name="Li J."/>
            <person name="Zhao F."/>
            <person name="Cao W."/>
        </authorList>
    </citation>
    <scope>NUCLEOTIDE SEQUENCE</scope>
    <source>
        <strain evidence="1">Dsil-2018</strain>
    </source>
</reference>
<evidence type="ECO:0000313" key="2">
    <source>
        <dbReference type="Proteomes" id="UP000821865"/>
    </source>
</evidence>